<dbReference type="EMBL" id="CAICTM010001424">
    <property type="protein sequence ID" value="CAB9523526.1"/>
    <property type="molecule type" value="Genomic_DNA"/>
</dbReference>
<feature type="compositionally biased region" description="Polar residues" evidence="1">
    <location>
        <begin position="363"/>
        <end position="389"/>
    </location>
</feature>
<feature type="compositionally biased region" description="Low complexity" evidence="1">
    <location>
        <begin position="407"/>
        <end position="429"/>
    </location>
</feature>
<evidence type="ECO:0000259" key="2">
    <source>
        <dbReference type="PROSITE" id="PS50004"/>
    </source>
</evidence>
<feature type="compositionally biased region" description="Basic and acidic residues" evidence="1">
    <location>
        <begin position="784"/>
        <end position="793"/>
    </location>
</feature>
<proteinExistence type="predicted"/>
<feature type="compositionally biased region" description="Low complexity" evidence="1">
    <location>
        <begin position="748"/>
        <end position="763"/>
    </location>
</feature>
<evidence type="ECO:0000256" key="1">
    <source>
        <dbReference type="SAM" id="MobiDB-lite"/>
    </source>
</evidence>
<feature type="region of interest" description="Disordered" evidence="1">
    <location>
        <begin position="363"/>
        <end position="485"/>
    </location>
</feature>
<feature type="compositionally biased region" description="Basic and acidic residues" evidence="1">
    <location>
        <begin position="637"/>
        <end position="660"/>
    </location>
</feature>
<comment type="caution">
    <text evidence="3">The sequence shown here is derived from an EMBL/GenBank/DDBJ whole genome shotgun (WGS) entry which is preliminary data.</text>
</comment>
<feature type="region of interest" description="Disordered" evidence="1">
    <location>
        <begin position="501"/>
        <end position="544"/>
    </location>
</feature>
<feature type="compositionally biased region" description="Polar residues" evidence="1">
    <location>
        <begin position="624"/>
        <end position="634"/>
    </location>
</feature>
<feature type="region of interest" description="Disordered" evidence="1">
    <location>
        <begin position="579"/>
        <end position="812"/>
    </location>
</feature>
<feature type="compositionally biased region" description="Polar residues" evidence="1">
    <location>
        <begin position="579"/>
        <end position="592"/>
    </location>
</feature>
<feature type="compositionally biased region" description="Basic residues" evidence="1">
    <location>
        <begin position="124"/>
        <end position="135"/>
    </location>
</feature>
<feature type="region of interest" description="Disordered" evidence="1">
    <location>
        <begin position="1"/>
        <end position="56"/>
    </location>
</feature>
<organism evidence="3 4">
    <name type="scientific">Seminavis robusta</name>
    <dbReference type="NCBI Taxonomy" id="568900"/>
    <lineage>
        <taxon>Eukaryota</taxon>
        <taxon>Sar</taxon>
        <taxon>Stramenopiles</taxon>
        <taxon>Ochrophyta</taxon>
        <taxon>Bacillariophyta</taxon>
        <taxon>Bacillariophyceae</taxon>
        <taxon>Bacillariophycidae</taxon>
        <taxon>Naviculales</taxon>
        <taxon>Naviculaceae</taxon>
        <taxon>Seminavis</taxon>
    </lineage>
</organism>
<dbReference type="Proteomes" id="UP001153069">
    <property type="component" value="Unassembled WGS sequence"/>
</dbReference>
<dbReference type="AlphaFoldDB" id="A0A9N8HRQ7"/>
<keyword evidence="4" id="KW-1185">Reference proteome</keyword>
<feature type="compositionally biased region" description="Acidic residues" evidence="1">
    <location>
        <begin position="42"/>
        <end position="56"/>
    </location>
</feature>
<feature type="region of interest" description="Disordered" evidence="1">
    <location>
        <begin position="321"/>
        <end position="349"/>
    </location>
</feature>
<feature type="compositionally biased region" description="Polar residues" evidence="1">
    <location>
        <begin position="438"/>
        <end position="473"/>
    </location>
</feature>
<feature type="domain" description="C2" evidence="2">
    <location>
        <begin position="43"/>
        <end position="225"/>
    </location>
</feature>
<evidence type="ECO:0000313" key="4">
    <source>
        <dbReference type="Proteomes" id="UP001153069"/>
    </source>
</evidence>
<accession>A0A9N8HRQ7</accession>
<dbReference type="Pfam" id="PF00168">
    <property type="entry name" value="C2"/>
    <property type="match status" value="2"/>
</dbReference>
<gene>
    <name evidence="3" type="ORF">SEMRO_1426_G271730.1</name>
</gene>
<name>A0A9N8HRQ7_9STRA</name>
<sequence length="1063" mass="116049">MHGDLDESDRLDQSKDNQHELLVTWNRRNTGANGSHTQLNDAQEEEDDEEQEELEQEVEVVKLKLTVLQGDQLVPKDRNVLGQWTTSDPYVKCSFFPEGVDGIGMKSMENGTDQDENARGGSAKSKKKKKKRKSKKNAERGEITLGQSEVIRYTLSPKWDFQVEIEFAVERLTEDAQFRVTIMDWDEDLIAGVVPSDDDLMGVVPVNVTPNLYQNLRNTTRTKWYGVPATSASRASGRIQCRLDVTKIHKKTKDIMSRPIPIKPIGKPILNQATYKPSQAEKERKKQQKKQAREQREIAGALAKGERITIKRSSSISNIFSSMSSASTDSSGPAPEPAGGGAGRSFKRSGSISNLLSTRTIASTSDLRSSNVSASTTSNGMRASASSAELKSPKKSAFRSMKKSLSKKNLLGGLSKIKSSRSNSPKRNSGASSKGEGDNQNTSSIHPEMTPPTNDNTQGTDGETPKNDPQSNGIGPGGLSAFASRAASSRRLELADVEALERQDEATERSRPVRQRSNARLAGGVGRRSLSMRRLTVSSSESAKNVTGIQQGDFDMSNRRALSSRRLVASSHLSARNVANLQRVSSTTSTSKGMDESKRDSARNQPDSTPKRNDSGDPTAIRRNGTNESTNSMKRNSKSDRPSISKRRDISDSSTIKRNDSSGSINSIKRDSKSERSSLRNSSRASPKREKETSNSEKSGKEAAEQLPSQSEETTKQEQQSARSSPRSVRPEQTKAVTGQAPQPPPGNAATAGTSTAPPATASMRSSEDERRPTGIVPSQPAPSHDRSRREVEVAPTCTAPPANVGAPEDMHSRIVPTQPAPSQGRLIREIPRAPVAATTATAAASSLEIAPPAAPANFMTSHPQHHEQHHEQAFVAPATPARIPERRSAENVTHASPATTATAMTGYEETLMQTQATTAAAATTSYYDENYHHPQNYYHQDPYDPNQYHYQPEYNEVPPPVGDTVAGFYQDAEGETYYLDQNGVEYYKDKDGNWYADYTPGGEQVCSDGAGWFEDAEGVPFYVDDNGVEYYQEADGEWYGDHGQHLPKSMMVAATQAAIQQQ</sequence>
<feature type="compositionally biased region" description="Basic and acidic residues" evidence="1">
    <location>
        <begin position="1"/>
        <end position="19"/>
    </location>
</feature>
<dbReference type="InterPro" id="IPR035892">
    <property type="entry name" value="C2_domain_sf"/>
</dbReference>
<dbReference type="InterPro" id="IPR000008">
    <property type="entry name" value="C2_dom"/>
</dbReference>
<dbReference type="PROSITE" id="PS50004">
    <property type="entry name" value="C2"/>
    <property type="match status" value="1"/>
</dbReference>
<feature type="compositionally biased region" description="Basic and acidic residues" evidence="1">
    <location>
        <begin position="501"/>
        <end position="511"/>
    </location>
</feature>
<feature type="region of interest" description="Disordered" evidence="1">
    <location>
        <begin position="105"/>
        <end position="141"/>
    </location>
</feature>
<feature type="compositionally biased region" description="Low complexity" evidence="1">
    <location>
        <begin position="321"/>
        <end position="333"/>
    </location>
</feature>
<feature type="compositionally biased region" description="Basic residues" evidence="1">
    <location>
        <begin position="393"/>
        <end position="406"/>
    </location>
</feature>
<protein>
    <recommendedName>
        <fullName evidence="2">C2 domain-containing protein</fullName>
    </recommendedName>
</protein>
<dbReference type="SMART" id="SM00239">
    <property type="entry name" value="C2"/>
    <property type="match status" value="1"/>
</dbReference>
<feature type="compositionally biased region" description="Basic and acidic residues" evidence="1">
    <location>
        <begin position="593"/>
        <end position="602"/>
    </location>
</feature>
<dbReference type="Gene3D" id="2.60.40.150">
    <property type="entry name" value="C2 domain"/>
    <property type="match status" value="1"/>
</dbReference>
<feature type="compositionally biased region" description="Polar residues" evidence="1">
    <location>
        <begin position="26"/>
        <end position="41"/>
    </location>
</feature>
<feature type="region of interest" description="Disordered" evidence="1">
    <location>
        <begin position="276"/>
        <end position="300"/>
    </location>
</feature>
<feature type="compositionally biased region" description="Basic and acidic residues" evidence="1">
    <location>
        <begin position="687"/>
        <end position="704"/>
    </location>
</feature>
<feature type="compositionally biased region" description="Basic and acidic residues" evidence="1">
    <location>
        <begin position="668"/>
        <end position="678"/>
    </location>
</feature>
<reference evidence="3" key="1">
    <citation type="submission" date="2020-06" db="EMBL/GenBank/DDBJ databases">
        <authorList>
            <consortium name="Plant Systems Biology data submission"/>
        </authorList>
    </citation>
    <scope>NUCLEOTIDE SEQUENCE</scope>
    <source>
        <strain evidence="3">D6</strain>
    </source>
</reference>
<evidence type="ECO:0000313" key="3">
    <source>
        <dbReference type="EMBL" id="CAB9523526.1"/>
    </source>
</evidence>
<feature type="compositionally biased region" description="Low complexity" evidence="1">
    <location>
        <begin position="709"/>
        <end position="721"/>
    </location>
</feature>
<dbReference type="SUPFAM" id="SSF49562">
    <property type="entry name" value="C2 domain (Calcium/lipid-binding domain, CaLB)"/>
    <property type="match status" value="1"/>
</dbReference>